<comment type="caution">
    <text evidence="3">The sequence shown here is derived from an EMBL/GenBank/DDBJ whole genome shotgun (WGS) entry which is preliminary data.</text>
</comment>
<accession>A0ABV2ZPE9</accession>
<evidence type="ECO:0000313" key="3">
    <source>
        <dbReference type="EMBL" id="MEU3784424.1"/>
    </source>
</evidence>
<dbReference type="RefSeq" id="WP_334579405.1">
    <property type="nucleotide sequence ID" value="NZ_JBEZVE010000016.1"/>
</dbReference>
<gene>
    <name evidence="3" type="ORF">AB0E89_28390</name>
</gene>
<organism evidence="3 4">
    <name type="scientific">Streptomyces sp. 900129855</name>
    <dbReference type="NCBI Taxonomy" id="3155129"/>
    <lineage>
        <taxon>Bacteria</taxon>
        <taxon>Bacillati</taxon>
        <taxon>Actinomycetota</taxon>
        <taxon>Actinomycetes</taxon>
        <taxon>Kitasatosporales</taxon>
        <taxon>Streptomycetaceae</taxon>
        <taxon>Streptomyces</taxon>
    </lineage>
</organism>
<dbReference type="Pfam" id="PF04149">
    <property type="entry name" value="DUF397"/>
    <property type="match status" value="1"/>
</dbReference>
<evidence type="ECO:0000313" key="4">
    <source>
        <dbReference type="Proteomes" id="UP001550739"/>
    </source>
</evidence>
<dbReference type="EMBL" id="JBEZVE010000016">
    <property type="protein sequence ID" value="MEU3784424.1"/>
    <property type="molecule type" value="Genomic_DNA"/>
</dbReference>
<sequence>MTSPDNWRKSSYSGEGDGNDCVELASTPTTLHLRESDDPTTVLTTTHTPLTHLLHAIHTRSLPGRPLG</sequence>
<protein>
    <submittedName>
        <fullName evidence="3">DUF397 domain-containing protein</fullName>
    </submittedName>
</protein>
<keyword evidence="4" id="KW-1185">Reference proteome</keyword>
<proteinExistence type="predicted"/>
<reference evidence="3 4" key="1">
    <citation type="submission" date="2024-06" db="EMBL/GenBank/DDBJ databases">
        <title>The Natural Products Discovery Center: Release of the First 8490 Sequenced Strains for Exploring Actinobacteria Biosynthetic Diversity.</title>
        <authorList>
            <person name="Kalkreuter E."/>
            <person name="Kautsar S.A."/>
            <person name="Yang D."/>
            <person name="Bader C.D."/>
            <person name="Teijaro C.N."/>
            <person name="Fluegel L."/>
            <person name="Davis C.M."/>
            <person name="Simpson J.R."/>
            <person name="Lauterbach L."/>
            <person name="Steele A.D."/>
            <person name="Gui C."/>
            <person name="Meng S."/>
            <person name="Li G."/>
            <person name="Viehrig K."/>
            <person name="Ye F."/>
            <person name="Su P."/>
            <person name="Kiefer A.F."/>
            <person name="Nichols A."/>
            <person name="Cepeda A.J."/>
            <person name="Yan W."/>
            <person name="Fan B."/>
            <person name="Jiang Y."/>
            <person name="Adhikari A."/>
            <person name="Zheng C.-J."/>
            <person name="Schuster L."/>
            <person name="Cowan T.M."/>
            <person name="Smanski M.J."/>
            <person name="Chevrette M.G."/>
            <person name="De Carvalho L.P.S."/>
            <person name="Shen B."/>
        </authorList>
    </citation>
    <scope>NUCLEOTIDE SEQUENCE [LARGE SCALE GENOMIC DNA]</scope>
    <source>
        <strain evidence="3 4">NPDC033843</strain>
    </source>
</reference>
<evidence type="ECO:0000259" key="2">
    <source>
        <dbReference type="Pfam" id="PF04149"/>
    </source>
</evidence>
<feature type="domain" description="DUF397" evidence="2">
    <location>
        <begin position="6"/>
        <end position="57"/>
    </location>
</feature>
<feature type="compositionally biased region" description="Polar residues" evidence="1">
    <location>
        <begin position="1"/>
        <end position="13"/>
    </location>
</feature>
<dbReference type="Proteomes" id="UP001550739">
    <property type="component" value="Unassembled WGS sequence"/>
</dbReference>
<feature type="region of interest" description="Disordered" evidence="1">
    <location>
        <begin position="1"/>
        <end position="41"/>
    </location>
</feature>
<evidence type="ECO:0000256" key="1">
    <source>
        <dbReference type="SAM" id="MobiDB-lite"/>
    </source>
</evidence>
<dbReference type="InterPro" id="IPR007278">
    <property type="entry name" value="DUF397"/>
</dbReference>
<name>A0ABV2ZPE9_9ACTN</name>